<keyword evidence="1" id="KW-0813">Transport</keyword>
<evidence type="ECO:0000259" key="8">
    <source>
        <dbReference type="Pfam" id="PF12801"/>
    </source>
</evidence>
<dbReference type="GO" id="GO:0051539">
    <property type="term" value="F:4 iron, 4 sulfur cluster binding"/>
    <property type="evidence" value="ECO:0007669"/>
    <property type="project" value="UniProtKB-KW"/>
</dbReference>
<feature type="domain" description="4Fe-4S ferredoxin-type" evidence="8">
    <location>
        <begin position="66"/>
        <end position="107"/>
    </location>
</feature>
<evidence type="ECO:0000256" key="7">
    <source>
        <dbReference type="SAM" id="Phobius"/>
    </source>
</evidence>
<dbReference type="GO" id="GO:0005886">
    <property type="term" value="C:plasma membrane"/>
    <property type="evidence" value="ECO:0007669"/>
    <property type="project" value="TreeGrafter"/>
</dbReference>
<evidence type="ECO:0000256" key="3">
    <source>
        <dbReference type="ARBA" id="ARBA00022723"/>
    </source>
</evidence>
<dbReference type="GO" id="GO:0046872">
    <property type="term" value="F:metal ion binding"/>
    <property type="evidence" value="ECO:0007669"/>
    <property type="project" value="UniProtKB-KW"/>
</dbReference>
<dbReference type="InterPro" id="IPR017900">
    <property type="entry name" value="4Fe4S_Fe_S_CS"/>
</dbReference>
<keyword evidence="6" id="KW-0411">Iron-sulfur</keyword>
<evidence type="ECO:0000256" key="2">
    <source>
        <dbReference type="ARBA" id="ARBA00022485"/>
    </source>
</evidence>
<feature type="transmembrane region" description="Helical" evidence="7">
    <location>
        <begin position="6"/>
        <end position="24"/>
    </location>
</feature>
<reference evidence="9 10" key="1">
    <citation type="submission" date="2020-03" db="EMBL/GenBank/DDBJ databases">
        <title>Complete genome sequences of two sulfur-disproportionating bacterial strains T55J and Mzg5.</title>
        <authorList>
            <person name="Umezawa K."/>
            <person name="Kojima H."/>
            <person name="Kato Y."/>
            <person name="Fukui M."/>
        </authorList>
    </citation>
    <scope>NUCLEOTIDE SEQUENCE [LARGE SCALE GENOMIC DNA]</scope>
    <source>
        <strain evidence="9 10">T55J</strain>
    </source>
</reference>
<protein>
    <recommendedName>
        <fullName evidence="8">4Fe-4S ferredoxin-type domain-containing protein</fullName>
    </recommendedName>
</protein>
<dbReference type="RefSeq" id="WP_203473379.1">
    <property type="nucleotide sequence ID" value="NZ_AP022873.1"/>
</dbReference>
<evidence type="ECO:0000256" key="4">
    <source>
        <dbReference type="ARBA" id="ARBA00022982"/>
    </source>
</evidence>
<keyword evidence="7" id="KW-0472">Membrane</keyword>
<evidence type="ECO:0000256" key="5">
    <source>
        <dbReference type="ARBA" id="ARBA00023004"/>
    </source>
</evidence>
<evidence type="ECO:0000256" key="1">
    <source>
        <dbReference type="ARBA" id="ARBA00022448"/>
    </source>
</evidence>
<name>A0A7G1H196_9BACT</name>
<keyword evidence="4" id="KW-0249">Electron transport</keyword>
<organism evidence="9 10">
    <name type="scientific">Dissulfurispira thermophila</name>
    <dbReference type="NCBI Taxonomy" id="2715679"/>
    <lineage>
        <taxon>Bacteria</taxon>
        <taxon>Pseudomonadati</taxon>
        <taxon>Nitrospirota</taxon>
        <taxon>Thermodesulfovibrionia</taxon>
        <taxon>Thermodesulfovibrionales</taxon>
        <taxon>Dissulfurispiraceae</taxon>
        <taxon>Dissulfurispira</taxon>
    </lineage>
</organism>
<dbReference type="AlphaFoldDB" id="A0A7G1H196"/>
<keyword evidence="2" id="KW-0004">4Fe-4S</keyword>
<evidence type="ECO:0000313" key="9">
    <source>
        <dbReference type="EMBL" id="BCB95913.1"/>
    </source>
</evidence>
<evidence type="ECO:0000256" key="6">
    <source>
        <dbReference type="ARBA" id="ARBA00023014"/>
    </source>
</evidence>
<feature type="domain" description="4Fe-4S ferredoxin-type" evidence="8">
    <location>
        <begin position="171"/>
        <end position="198"/>
    </location>
</feature>
<gene>
    <name evidence="9" type="ORF">JZK55_08350</name>
</gene>
<feature type="transmembrane region" description="Helical" evidence="7">
    <location>
        <begin position="121"/>
        <end position="143"/>
    </location>
</feature>
<keyword evidence="5" id="KW-0408">Iron</keyword>
<dbReference type="InterPro" id="IPR051684">
    <property type="entry name" value="Electron_Trans/Redox"/>
</dbReference>
<dbReference type="EMBL" id="AP022873">
    <property type="protein sequence ID" value="BCB95913.1"/>
    <property type="molecule type" value="Genomic_DNA"/>
</dbReference>
<feature type="transmembrane region" description="Helical" evidence="7">
    <location>
        <begin position="66"/>
        <end position="85"/>
    </location>
</feature>
<feature type="transmembrane region" description="Helical" evidence="7">
    <location>
        <begin position="155"/>
        <end position="179"/>
    </location>
</feature>
<accession>A0A7G1H196</accession>
<keyword evidence="7" id="KW-1133">Transmembrane helix</keyword>
<sequence>MKIKVLRRIIQALSILLIIAIPILNKKGISILVGSLYSLSVDGLWITDPLSGFQVILSTLSADSTLLISMLIPVILALIFGRVFCSWICPQNTISEISDYLSRKISFKRVINLSPRSLPRYIILVVSLILVPIIGFPVANLISAPGIISVQISKYIYEGTVGLEVGLIGTIIISEVFLFRRLWCNYICPVGSFLGIFRLKRTMKVVYREDAEHLCGKCMECVKACQLSLNPMGGKIYPLCHNCGDCIAACEEIKDKGKPLSFKF</sequence>
<dbReference type="SUPFAM" id="SSF54862">
    <property type="entry name" value="4Fe-4S ferredoxins"/>
    <property type="match status" value="1"/>
</dbReference>
<dbReference type="InterPro" id="IPR017896">
    <property type="entry name" value="4Fe4S_Fe-S-bd"/>
</dbReference>
<dbReference type="PROSITE" id="PS00198">
    <property type="entry name" value="4FE4S_FER_1"/>
    <property type="match status" value="1"/>
</dbReference>
<keyword evidence="7" id="KW-0812">Transmembrane</keyword>
<keyword evidence="10" id="KW-1185">Reference proteome</keyword>
<dbReference type="PANTHER" id="PTHR30176:SF3">
    <property type="entry name" value="FERREDOXIN-TYPE PROTEIN NAPH"/>
    <property type="match status" value="1"/>
</dbReference>
<dbReference type="PANTHER" id="PTHR30176">
    <property type="entry name" value="FERREDOXIN-TYPE PROTEIN NAPH"/>
    <property type="match status" value="1"/>
</dbReference>
<keyword evidence="3" id="KW-0479">Metal-binding</keyword>
<dbReference type="KEGG" id="dtp:JZK55_08350"/>
<proteinExistence type="predicted"/>
<dbReference type="Proteomes" id="UP000516360">
    <property type="component" value="Chromosome"/>
</dbReference>
<evidence type="ECO:0000313" key="10">
    <source>
        <dbReference type="Proteomes" id="UP000516360"/>
    </source>
</evidence>
<dbReference type="Pfam" id="PF12801">
    <property type="entry name" value="Fer4_5"/>
    <property type="match status" value="2"/>
</dbReference>